<dbReference type="OrthoDB" id="570124at2"/>
<feature type="transmembrane region" description="Helical" evidence="9">
    <location>
        <begin position="103"/>
        <end position="125"/>
    </location>
</feature>
<dbReference type="Pfam" id="PF02254">
    <property type="entry name" value="TrkA_N"/>
    <property type="match status" value="1"/>
</dbReference>
<evidence type="ECO:0000313" key="13">
    <source>
        <dbReference type="Proteomes" id="UP000321580"/>
    </source>
</evidence>
<dbReference type="EMBL" id="VOOR01000043">
    <property type="protein sequence ID" value="TXB61870.1"/>
    <property type="molecule type" value="Genomic_DNA"/>
</dbReference>
<sequence>MVELAGIIVLGIMAQWLAWRIKVPAILPLIITGLAVGPISTFFTHDGQKLLEPLLIESGEGGSYGIFPDKYLFSFVSLAIGIILFEGGLTLKRKEIAGVGPAILKMITVGSLVTFIGAGLASHFIMDLNWAISFLFAGLVIVTGPTVIAPILQNIPLNRNVSTVLKWEGILIDPVGALVAVLVFEFIRSAEGGVEFTSHALVTFFQILLIGLALGSLAAFALYHLIKRDLIPHYLLNVFTLAFVLLVFVFSDLLAHEAGLLSVVIMGLVLGNTDVPRLKEILSFKESLSVLLISILFIILSALINVEDIYIIISDWRALGLFLTVTLVLRPLGVFLSTNRSDLNFREKVFISWVGPRGIVAAGIASLFGLTLTSGDPQVEDAEYLVPLVFMIVLGTVLINATTARAVARLLKVTLDGSEGILLVGANGASRIIGQYLEGQNRHVVLVDNSESSVKKAKEAGLEAYTANIYTEDLSDQFELLDMGYMIAMTSSPDVNQYAVRAYQKIFGENGSFRLINPDELKQDREDLPQHGIFSYTDDFLNLNEVARDYPEIHELEVRSREELERMIDRTAVNNHTAPLFLKFPDGSLEPIPPTLQELDFEEGIMLVYLGRELEKASIEEVLGE</sequence>
<comment type="caution">
    <text evidence="12">The sequence shown here is derived from an EMBL/GenBank/DDBJ whole genome shotgun (WGS) entry which is preliminary data.</text>
</comment>
<dbReference type="InterPro" id="IPR036291">
    <property type="entry name" value="NAD(P)-bd_dom_sf"/>
</dbReference>
<dbReference type="InterPro" id="IPR006153">
    <property type="entry name" value="Cation/H_exchanger_TM"/>
</dbReference>
<feature type="domain" description="Cation/H+ exchanger transmembrane" evidence="10">
    <location>
        <begin position="13"/>
        <end position="407"/>
    </location>
</feature>
<feature type="transmembrane region" description="Helical" evidence="9">
    <location>
        <begin position="23"/>
        <end position="43"/>
    </location>
</feature>
<dbReference type="Gene3D" id="1.20.1530.20">
    <property type="match status" value="1"/>
</dbReference>
<evidence type="ECO:0000313" key="12">
    <source>
        <dbReference type="EMBL" id="TXB61870.1"/>
    </source>
</evidence>
<organism evidence="12 13">
    <name type="scientific">Phaeodactylibacter luteus</name>
    <dbReference type="NCBI Taxonomy" id="1564516"/>
    <lineage>
        <taxon>Bacteria</taxon>
        <taxon>Pseudomonadati</taxon>
        <taxon>Bacteroidota</taxon>
        <taxon>Saprospiria</taxon>
        <taxon>Saprospirales</taxon>
        <taxon>Haliscomenobacteraceae</taxon>
        <taxon>Phaeodactylibacter</taxon>
    </lineage>
</organism>
<dbReference type="GO" id="GO:1902600">
    <property type="term" value="P:proton transmembrane transport"/>
    <property type="evidence" value="ECO:0007669"/>
    <property type="project" value="InterPro"/>
</dbReference>
<dbReference type="GO" id="GO:0015297">
    <property type="term" value="F:antiporter activity"/>
    <property type="evidence" value="ECO:0007669"/>
    <property type="project" value="UniProtKB-KW"/>
</dbReference>
<feature type="transmembrane region" description="Helical" evidence="9">
    <location>
        <begin position="350"/>
        <end position="372"/>
    </location>
</feature>
<evidence type="ECO:0000256" key="1">
    <source>
        <dbReference type="ARBA" id="ARBA00004651"/>
    </source>
</evidence>
<dbReference type="InterPro" id="IPR038770">
    <property type="entry name" value="Na+/solute_symporter_sf"/>
</dbReference>
<dbReference type="Gene3D" id="3.40.50.720">
    <property type="entry name" value="NAD(P)-binding Rossmann-like Domain"/>
    <property type="match status" value="1"/>
</dbReference>
<dbReference type="SUPFAM" id="SSF51735">
    <property type="entry name" value="NAD(P)-binding Rossmann-fold domains"/>
    <property type="match status" value="1"/>
</dbReference>
<keyword evidence="5 9" id="KW-0812">Transmembrane</keyword>
<feature type="domain" description="RCK N-terminal" evidence="11">
    <location>
        <begin position="421"/>
        <end position="508"/>
    </location>
</feature>
<feature type="transmembrane region" description="Helical" evidence="9">
    <location>
        <begin position="131"/>
        <end position="152"/>
    </location>
</feature>
<dbReference type="RefSeq" id="WP_147168766.1">
    <property type="nucleotide sequence ID" value="NZ_VOOR01000043.1"/>
</dbReference>
<dbReference type="AlphaFoldDB" id="A0A5C6RJK5"/>
<keyword evidence="4" id="KW-1003">Cell membrane</keyword>
<keyword evidence="3" id="KW-0050">Antiport</keyword>
<dbReference type="Proteomes" id="UP000321580">
    <property type="component" value="Unassembled WGS sequence"/>
</dbReference>
<evidence type="ECO:0000259" key="11">
    <source>
        <dbReference type="Pfam" id="PF02254"/>
    </source>
</evidence>
<reference evidence="12 13" key="1">
    <citation type="submission" date="2019-08" db="EMBL/GenBank/DDBJ databases">
        <title>Genome of Phaeodactylibacter luteus.</title>
        <authorList>
            <person name="Bowman J.P."/>
        </authorList>
    </citation>
    <scope>NUCLEOTIDE SEQUENCE [LARGE SCALE GENOMIC DNA]</scope>
    <source>
        <strain evidence="12 13">KCTC 42180</strain>
    </source>
</reference>
<evidence type="ECO:0000256" key="3">
    <source>
        <dbReference type="ARBA" id="ARBA00022449"/>
    </source>
</evidence>
<accession>A0A5C6RJK5</accession>
<evidence type="ECO:0000256" key="9">
    <source>
        <dbReference type="SAM" id="Phobius"/>
    </source>
</evidence>
<feature type="transmembrane region" description="Helical" evidence="9">
    <location>
        <begin position="199"/>
        <end position="222"/>
    </location>
</feature>
<keyword evidence="7" id="KW-0406">Ion transport</keyword>
<feature type="transmembrane region" description="Helical" evidence="9">
    <location>
        <begin position="384"/>
        <end position="402"/>
    </location>
</feature>
<evidence type="ECO:0000259" key="10">
    <source>
        <dbReference type="Pfam" id="PF00999"/>
    </source>
</evidence>
<evidence type="ECO:0000256" key="8">
    <source>
        <dbReference type="ARBA" id="ARBA00023136"/>
    </source>
</evidence>
<dbReference type="PANTHER" id="PTHR32507:SF0">
    <property type="entry name" value="NA(+)_H(+) ANTIPORTER 2-RELATED"/>
    <property type="match status" value="1"/>
</dbReference>
<gene>
    <name evidence="12" type="ORF">FRY97_16990</name>
</gene>
<keyword evidence="2" id="KW-0813">Transport</keyword>
<evidence type="ECO:0000256" key="4">
    <source>
        <dbReference type="ARBA" id="ARBA00022475"/>
    </source>
</evidence>
<feature type="transmembrane region" description="Helical" evidence="9">
    <location>
        <begin position="234"/>
        <end position="251"/>
    </location>
</feature>
<evidence type="ECO:0000256" key="6">
    <source>
        <dbReference type="ARBA" id="ARBA00022989"/>
    </source>
</evidence>
<dbReference type="GO" id="GO:0006813">
    <property type="term" value="P:potassium ion transport"/>
    <property type="evidence" value="ECO:0007669"/>
    <property type="project" value="InterPro"/>
</dbReference>
<feature type="transmembrane region" description="Helical" evidence="9">
    <location>
        <begin position="287"/>
        <end position="306"/>
    </location>
</feature>
<evidence type="ECO:0000256" key="2">
    <source>
        <dbReference type="ARBA" id="ARBA00022448"/>
    </source>
</evidence>
<evidence type="ECO:0000256" key="7">
    <source>
        <dbReference type="ARBA" id="ARBA00023065"/>
    </source>
</evidence>
<evidence type="ECO:0000256" key="5">
    <source>
        <dbReference type="ARBA" id="ARBA00022692"/>
    </source>
</evidence>
<comment type="subcellular location">
    <subcellularLocation>
        <location evidence="1">Cell membrane</location>
        <topology evidence="1">Multi-pass membrane protein</topology>
    </subcellularLocation>
</comment>
<dbReference type="Pfam" id="PF00999">
    <property type="entry name" value="Na_H_Exchanger"/>
    <property type="match status" value="1"/>
</dbReference>
<dbReference type="InterPro" id="IPR003148">
    <property type="entry name" value="RCK_N"/>
</dbReference>
<proteinExistence type="predicted"/>
<feature type="transmembrane region" description="Helical" evidence="9">
    <location>
        <begin position="257"/>
        <end position="275"/>
    </location>
</feature>
<keyword evidence="8 9" id="KW-0472">Membrane</keyword>
<keyword evidence="6 9" id="KW-1133">Transmembrane helix</keyword>
<keyword evidence="13" id="KW-1185">Reference proteome</keyword>
<feature type="transmembrane region" description="Helical" evidence="9">
    <location>
        <begin position="71"/>
        <end position="91"/>
    </location>
</feature>
<feature type="transmembrane region" description="Helical" evidence="9">
    <location>
        <begin position="164"/>
        <end position="187"/>
    </location>
</feature>
<dbReference type="GO" id="GO:0005886">
    <property type="term" value="C:plasma membrane"/>
    <property type="evidence" value="ECO:0007669"/>
    <property type="project" value="UniProtKB-SubCell"/>
</dbReference>
<name>A0A5C6RJK5_9BACT</name>
<dbReference type="PANTHER" id="PTHR32507">
    <property type="entry name" value="NA(+)/H(+) ANTIPORTER 1"/>
    <property type="match status" value="1"/>
</dbReference>
<protein>
    <submittedName>
        <fullName evidence="12">Sodium:proton antiporter</fullName>
    </submittedName>
</protein>
<feature type="transmembrane region" description="Helical" evidence="9">
    <location>
        <begin position="318"/>
        <end position="338"/>
    </location>
</feature>